<dbReference type="Gene3D" id="1.10.150.130">
    <property type="match status" value="1"/>
</dbReference>
<gene>
    <name evidence="8" type="ORF">S2091_4426</name>
</gene>
<reference evidence="8 9" key="1">
    <citation type="submission" date="2018-02" db="EMBL/GenBank/DDBJ databases">
        <title>Solimicrobium silvestre gen. nov., sp. nov., isolated from alpine forest soil.</title>
        <authorList>
            <person name="Margesin R."/>
            <person name="Albuquerque L."/>
            <person name="Zhang D.-C."/>
            <person name="Froufe H.J.C."/>
            <person name="Severino R."/>
            <person name="Roxo I."/>
            <person name="Egas C."/>
            <person name="Da Costa M.S."/>
        </authorList>
    </citation>
    <scope>NUCLEOTIDE SEQUENCE [LARGE SCALE GENOMIC DNA]</scope>
    <source>
        <strain evidence="8 9">S20-91</strain>
    </source>
</reference>
<dbReference type="InterPro" id="IPR050808">
    <property type="entry name" value="Phage_Integrase"/>
</dbReference>
<feature type="domain" description="Tyr recombinase" evidence="6">
    <location>
        <begin position="167"/>
        <end position="346"/>
    </location>
</feature>
<accession>A0A2S9GT12</accession>
<evidence type="ECO:0000256" key="4">
    <source>
        <dbReference type="ARBA" id="ARBA00023172"/>
    </source>
</evidence>
<dbReference type="AlphaFoldDB" id="A0A2S9GT12"/>
<evidence type="ECO:0000259" key="7">
    <source>
        <dbReference type="PROSITE" id="PS51900"/>
    </source>
</evidence>
<dbReference type="PANTHER" id="PTHR30629">
    <property type="entry name" value="PROPHAGE INTEGRASE"/>
    <property type="match status" value="1"/>
</dbReference>
<organism evidence="8 9">
    <name type="scientific">Solimicrobium silvestre</name>
    <dbReference type="NCBI Taxonomy" id="2099400"/>
    <lineage>
        <taxon>Bacteria</taxon>
        <taxon>Pseudomonadati</taxon>
        <taxon>Pseudomonadota</taxon>
        <taxon>Betaproteobacteria</taxon>
        <taxon>Burkholderiales</taxon>
        <taxon>Oxalobacteraceae</taxon>
        <taxon>Solimicrobium</taxon>
    </lineage>
</organism>
<dbReference type="InterPro" id="IPR011010">
    <property type="entry name" value="DNA_brk_join_enz"/>
</dbReference>
<dbReference type="Gene3D" id="1.10.443.10">
    <property type="entry name" value="Intergrase catalytic core"/>
    <property type="match status" value="1"/>
</dbReference>
<dbReference type="GO" id="GO:0003677">
    <property type="term" value="F:DNA binding"/>
    <property type="evidence" value="ECO:0007669"/>
    <property type="project" value="UniProtKB-UniRule"/>
</dbReference>
<dbReference type="InterPro" id="IPR044068">
    <property type="entry name" value="CB"/>
</dbReference>
<dbReference type="OrthoDB" id="662444at2"/>
<protein>
    <submittedName>
        <fullName evidence="8">Phage integrase family</fullName>
    </submittedName>
</protein>
<dbReference type="Proteomes" id="UP000237839">
    <property type="component" value="Unassembled WGS sequence"/>
</dbReference>
<comment type="caution">
    <text evidence="8">The sequence shown here is derived from an EMBL/GenBank/DDBJ whole genome shotgun (WGS) entry which is preliminary data.</text>
</comment>
<dbReference type="GO" id="GO:0015074">
    <property type="term" value="P:DNA integration"/>
    <property type="evidence" value="ECO:0007669"/>
    <property type="project" value="UniProtKB-KW"/>
</dbReference>
<evidence type="ECO:0000259" key="6">
    <source>
        <dbReference type="PROSITE" id="PS51898"/>
    </source>
</evidence>
<proteinExistence type="inferred from homology"/>
<keyword evidence="4" id="KW-0233">DNA recombination</keyword>
<dbReference type="InterPro" id="IPR010998">
    <property type="entry name" value="Integrase_recombinase_N"/>
</dbReference>
<name>A0A2S9GT12_9BURK</name>
<dbReference type="EMBL" id="PUGF01000034">
    <property type="protein sequence ID" value="PRC90845.1"/>
    <property type="molecule type" value="Genomic_DNA"/>
</dbReference>
<dbReference type="PANTHER" id="PTHR30629:SF2">
    <property type="entry name" value="PROPHAGE INTEGRASE INTS-RELATED"/>
    <property type="match status" value="1"/>
</dbReference>
<keyword evidence="2" id="KW-0229">DNA integration</keyword>
<evidence type="ECO:0000256" key="2">
    <source>
        <dbReference type="ARBA" id="ARBA00022908"/>
    </source>
</evidence>
<evidence type="ECO:0000256" key="5">
    <source>
        <dbReference type="PROSITE-ProRule" id="PRU01248"/>
    </source>
</evidence>
<evidence type="ECO:0000313" key="8">
    <source>
        <dbReference type="EMBL" id="PRC90845.1"/>
    </source>
</evidence>
<keyword evidence="9" id="KW-1185">Reference proteome</keyword>
<dbReference type="PROSITE" id="PS51898">
    <property type="entry name" value="TYR_RECOMBINASE"/>
    <property type="match status" value="1"/>
</dbReference>
<evidence type="ECO:0000313" key="9">
    <source>
        <dbReference type="Proteomes" id="UP000237839"/>
    </source>
</evidence>
<evidence type="ECO:0000256" key="3">
    <source>
        <dbReference type="ARBA" id="ARBA00023125"/>
    </source>
</evidence>
<keyword evidence="3 5" id="KW-0238">DNA-binding</keyword>
<dbReference type="InterPro" id="IPR002104">
    <property type="entry name" value="Integrase_catalytic"/>
</dbReference>
<dbReference type="SUPFAM" id="SSF56349">
    <property type="entry name" value="DNA breaking-rejoining enzymes"/>
    <property type="match status" value="1"/>
</dbReference>
<comment type="similarity">
    <text evidence="1">Belongs to the 'phage' integrase family.</text>
</comment>
<evidence type="ECO:0000256" key="1">
    <source>
        <dbReference type="ARBA" id="ARBA00008857"/>
    </source>
</evidence>
<dbReference type="PROSITE" id="PS51900">
    <property type="entry name" value="CB"/>
    <property type="match status" value="1"/>
</dbReference>
<dbReference type="InterPro" id="IPR013762">
    <property type="entry name" value="Integrase-like_cat_sf"/>
</dbReference>
<dbReference type="Pfam" id="PF00589">
    <property type="entry name" value="Phage_integrase"/>
    <property type="match status" value="1"/>
</dbReference>
<dbReference type="GO" id="GO:0006310">
    <property type="term" value="P:DNA recombination"/>
    <property type="evidence" value="ECO:0007669"/>
    <property type="project" value="UniProtKB-KW"/>
</dbReference>
<feature type="domain" description="Core-binding (CB)" evidence="7">
    <location>
        <begin position="60"/>
        <end position="141"/>
    </location>
</feature>
<sequence length="364" mass="41680">MRTRTKGIQSTANNGKIVNKEYRGKRVYARLGAVSQEEAEAWLRKEQTRIDNELEQGTQRNFAIAARKYLEDCERRKVRTLELIAYHITLALPYIGTKPLEAVHTGSLQTFCDSRINDDGVTPTTVNRTLEVVRSILNKAARVWRQENGLPWLVSAPLIEMLDETPRLPYPLAWEEQSRLFGELPAHLELMALFAVNTGLRDDNVCGLKWDWERYIPELKRSVFIIPAAEFKGNRQHVAILNDVAWKVVESCRGIHSDYVFTYRNEKKSLPANRVDTMNNTGWQKARSRVNLSQVRVHDLRHTFGQRLREAGVANEDRAVLMGHATSNMSEHYATPTISRLIEMSNLVTKTRDAMTLLRVVNGN</sequence>